<comment type="subcellular location">
    <subcellularLocation>
        <location evidence="8">Cell membrane</location>
    </subcellularLocation>
</comment>
<feature type="domain" description="3-deoxy-D-manno-octulosonic-acid transferase N-terminal" evidence="9">
    <location>
        <begin position="27"/>
        <end position="192"/>
    </location>
</feature>
<organism evidence="10 11">
    <name type="scientific">Paracoccus fistulariae</name>
    <dbReference type="NCBI Taxonomy" id="658446"/>
    <lineage>
        <taxon>Bacteria</taxon>
        <taxon>Pseudomonadati</taxon>
        <taxon>Pseudomonadota</taxon>
        <taxon>Alphaproteobacteria</taxon>
        <taxon>Rhodobacterales</taxon>
        <taxon>Paracoccaceae</taxon>
        <taxon>Paracoccus</taxon>
    </lineage>
</organism>
<evidence type="ECO:0000256" key="5">
    <source>
        <dbReference type="ARBA" id="ARBA00022679"/>
    </source>
</evidence>
<evidence type="ECO:0000313" key="11">
    <source>
        <dbReference type="Proteomes" id="UP001219349"/>
    </source>
</evidence>
<keyword evidence="8" id="KW-1003">Cell membrane</keyword>
<comment type="catalytic activity">
    <reaction evidence="7 8">
        <text>lipid IVA (E. coli) + CMP-3-deoxy-beta-D-manno-octulosonate = alpha-Kdo-(2-&gt;6)-lipid IVA (E. coli) + CMP + H(+)</text>
        <dbReference type="Rhea" id="RHEA:28066"/>
        <dbReference type="ChEBI" id="CHEBI:15378"/>
        <dbReference type="ChEBI" id="CHEBI:58603"/>
        <dbReference type="ChEBI" id="CHEBI:60364"/>
        <dbReference type="ChEBI" id="CHEBI:60377"/>
        <dbReference type="ChEBI" id="CHEBI:85987"/>
        <dbReference type="EC" id="2.4.99.12"/>
    </reaction>
</comment>
<keyword evidence="8" id="KW-0448">Lipopolysaccharide biosynthesis</keyword>
<name>A0ABY7SRD7_9RHOB</name>
<evidence type="ECO:0000259" key="9">
    <source>
        <dbReference type="Pfam" id="PF04413"/>
    </source>
</evidence>
<dbReference type="Gene3D" id="3.40.50.2000">
    <property type="entry name" value="Glycogen Phosphorylase B"/>
    <property type="match status" value="1"/>
</dbReference>
<evidence type="ECO:0000256" key="4">
    <source>
        <dbReference type="ARBA" id="ARBA00019077"/>
    </source>
</evidence>
<proteinExistence type="inferred from homology"/>
<dbReference type="Pfam" id="PF04413">
    <property type="entry name" value="Glycos_transf_N"/>
    <property type="match status" value="1"/>
</dbReference>
<reference evidence="10 11" key="1">
    <citation type="submission" date="2021-01" db="EMBL/GenBank/DDBJ databases">
        <title>Biogeographic distribution of Paracoccus.</title>
        <authorList>
            <person name="Hollensteiner J."/>
            <person name="Leineberger J."/>
            <person name="Brinkhoff T."/>
            <person name="Daniel R."/>
        </authorList>
    </citation>
    <scope>NUCLEOTIDE SEQUENCE [LARGE SCALE GENOMIC DNA]</scope>
    <source>
        <strain evidence="10 11">KCTC 22803</strain>
    </source>
</reference>
<evidence type="ECO:0000256" key="6">
    <source>
        <dbReference type="ARBA" id="ARBA00031445"/>
    </source>
</evidence>
<dbReference type="Gene3D" id="3.40.50.11720">
    <property type="entry name" value="3-Deoxy-D-manno-octulosonic-acid transferase, N-terminal domain"/>
    <property type="match status" value="1"/>
</dbReference>
<gene>
    <name evidence="10" type="ORF">JHX87_07570</name>
</gene>
<dbReference type="Proteomes" id="UP001219349">
    <property type="component" value="Chromosome"/>
</dbReference>
<comment type="similarity">
    <text evidence="8">Belongs to the glycosyltransferase group 1 family.</text>
</comment>
<dbReference type="EMBL" id="CP067136">
    <property type="protein sequence ID" value="WCR08646.1"/>
    <property type="molecule type" value="Genomic_DNA"/>
</dbReference>
<dbReference type="RefSeq" id="WP_271885958.1">
    <property type="nucleotide sequence ID" value="NZ_CP067136.1"/>
</dbReference>
<dbReference type="PANTHER" id="PTHR42755:SF1">
    <property type="entry name" value="3-DEOXY-D-MANNO-OCTULOSONIC ACID TRANSFERASE, MITOCHONDRIAL-RELATED"/>
    <property type="match status" value="1"/>
</dbReference>
<keyword evidence="11" id="KW-1185">Reference proteome</keyword>
<comment type="function">
    <text evidence="1 8">Involved in lipopolysaccharide (LPS) biosynthesis. Catalyzes the transfer of 3-deoxy-D-manno-octulosonate (Kdo) residue(s) from CMP-Kdo to lipid IV(A), the tetraacyldisaccharide-1,4'-bisphosphate precursor of lipid A.</text>
</comment>
<evidence type="ECO:0000256" key="1">
    <source>
        <dbReference type="ARBA" id="ARBA00003394"/>
    </source>
</evidence>
<comment type="pathway">
    <text evidence="2 8">Bacterial outer membrane biogenesis; LPS core biosynthesis.</text>
</comment>
<evidence type="ECO:0000313" key="10">
    <source>
        <dbReference type="EMBL" id="WCR08646.1"/>
    </source>
</evidence>
<dbReference type="EC" id="2.4.99.12" evidence="3 8"/>
<dbReference type="SUPFAM" id="SSF53756">
    <property type="entry name" value="UDP-Glycosyltransferase/glycogen phosphorylase"/>
    <property type="match status" value="1"/>
</dbReference>
<dbReference type="InterPro" id="IPR039901">
    <property type="entry name" value="Kdotransferase"/>
</dbReference>
<keyword evidence="8" id="KW-0472">Membrane</keyword>
<accession>A0ABY7SRD7</accession>
<dbReference type="InterPro" id="IPR038107">
    <property type="entry name" value="Glycos_transf_N_sf"/>
</dbReference>
<evidence type="ECO:0000256" key="7">
    <source>
        <dbReference type="ARBA" id="ARBA00049183"/>
    </source>
</evidence>
<keyword evidence="5 8" id="KW-0808">Transferase</keyword>
<evidence type="ECO:0000256" key="2">
    <source>
        <dbReference type="ARBA" id="ARBA00004713"/>
    </source>
</evidence>
<sequence>MIYAGLTRLAEPLLRLRAGLGGSDALRQRLVMDAHPLAADIWIHGASVGELTSARAIIEDLAQDFELVITTNTETARQMVTDWGFRARLAPMDLPGALRRFLDAVRPRLQITIEGEFWPLRAAELARRKIPQAMIGARISAGSARNWGRFPGLIRPILQNIAALSAQDPASEARLLDLGLPRQALMARVDLKLLGPAQITPPAPEDTRNSHFLAASTHDGEEGAILDAYVAASARHPALRLILAIRHPQRGDEVAALIAERGLPVARRSKGDEDGPVLLVDTLGEMGRWYAAAALCLVGGSLTDRGGHTPWEPAAYRCAILHGPHVSNFAEGYAALDQAEAARYVTPEDLAGTLDDLIGQPELLDRMGMAARHVLDRRAGSAGPLIATLRDLAKRGA</sequence>
<protein>
    <recommendedName>
        <fullName evidence="4 8">3-deoxy-D-manno-octulosonic acid transferase</fullName>
        <shortName evidence="8">Kdo transferase</shortName>
        <ecNumber evidence="3 8">2.4.99.12</ecNumber>
    </recommendedName>
    <alternativeName>
        <fullName evidence="6 8">Lipid IV(A) 3-deoxy-D-manno-octulosonic acid transferase</fullName>
    </alternativeName>
</protein>
<evidence type="ECO:0000256" key="8">
    <source>
        <dbReference type="RuleBase" id="RU365103"/>
    </source>
</evidence>
<dbReference type="GO" id="GO:0016740">
    <property type="term" value="F:transferase activity"/>
    <property type="evidence" value="ECO:0007669"/>
    <property type="project" value="UniProtKB-KW"/>
</dbReference>
<dbReference type="PANTHER" id="PTHR42755">
    <property type="entry name" value="3-DEOXY-MANNO-OCTULOSONATE CYTIDYLYLTRANSFERASE"/>
    <property type="match status" value="1"/>
</dbReference>
<dbReference type="InterPro" id="IPR007507">
    <property type="entry name" value="Glycos_transf_N"/>
</dbReference>
<evidence type="ECO:0000256" key="3">
    <source>
        <dbReference type="ARBA" id="ARBA00012621"/>
    </source>
</evidence>